<dbReference type="EMBL" id="PQSP01000002">
    <property type="protein sequence ID" value="RUS67421.1"/>
    <property type="molecule type" value="Genomic_DNA"/>
</dbReference>
<evidence type="ECO:0000313" key="5">
    <source>
        <dbReference type="EMBL" id="RUS67421.1"/>
    </source>
</evidence>
<evidence type="ECO:0000256" key="1">
    <source>
        <dbReference type="SAM" id="MobiDB-lite"/>
    </source>
</evidence>
<sequence length="751" mass="84049">MAKDQSIEVLLRPAVELYTVAACLLAAFVCLFAPWALALTSAIGIAAAGLLFLFAAIRLRDAWVILRYRRNIRRLPKYALTSKQIPVSKQRLFIGRGFRWDQRHTQRLAQTYRPEFRRYVEPSSGYYWARRFEARLEFAPAYLRWIAGLTTKDCILNPVRPLPPVGGLPRLHGVESHEVDVSLPLGERVGHTLVLGTTRVGKTRMAEVFVTQDIQRGDVCIVFDPKGDADLLIRMYIEANRAGRSGEFYVFHLGWPDISARYNAVGRFGRISEVASRIAGQLSNEGNSAAFKEFAWRFVNIIARALVELGYRPDYLLIQRHVINIDELFIEYAKYYFAKKEPKAWDAIVQIESKLNEKNIPRNMMGREKRVIALEQYLSMARIYDPILDGLRSAVRYDRTYFDKIVASLLPLLEKLTTGKIAQLLAPNYSDLNDTRPIIDWMQIIRQRAVVYVGLDALSDTEVAAAVGNSMFADLVSVAGHIYKFGVNDGLPGASPHIKVPINLHADEFNELMGDEFIPMINKGGGAGIQVTAYSQTLSDIEARIGNRAKAGQVIGNFNNLIMLRVRETATAELLTTQLPKVDVLSSSLISGATDTSDPSSHSAFTSNTVSRITSTSVPMIEPAHVISLPKGQAFALLEGGNLWKVRMPLPATDTDEKIPQNIQTLAAYMRTQYTDADEWWNELYPSSGHNNMHDKLPDDLISEAILPDSETVIASESTPEVEMAESFDEHTNNDRNNHDSLSWASGDDEV</sequence>
<dbReference type="SUPFAM" id="SSF52540">
    <property type="entry name" value="P-loop containing nucleoside triphosphate hydrolases"/>
    <property type="match status" value="1"/>
</dbReference>
<feature type="transmembrane region" description="Helical" evidence="2">
    <location>
        <begin position="43"/>
        <end position="66"/>
    </location>
</feature>
<evidence type="ECO:0000256" key="2">
    <source>
        <dbReference type="SAM" id="Phobius"/>
    </source>
</evidence>
<dbReference type="InterPro" id="IPR032689">
    <property type="entry name" value="TraG-D_C"/>
</dbReference>
<dbReference type="Pfam" id="PF12696">
    <property type="entry name" value="TraG-D_C"/>
    <property type="match status" value="1"/>
</dbReference>
<dbReference type="NCBIfam" id="TIGR03743">
    <property type="entry name" value="SXT_TraD"/>
    <property type="match status" value="1"/>
</dbReference>
<keyword evidence="2" id="KW-1133">Transmembrane helix</keyword>
<feature type="transmembrane region" description="Helical" evidence="2">
    <location>
        <begin position="15"/>
        <end position="37"/>
    </location>
</feature>
<dbReference type="NCBIfam" id="TIGR03754">
    <property type="entry name" value="conj_TOL_TraD"/>
    <property type="match status" value="1"/>
</dbReference>
<proteinExistence type="predicted"/>
<keyword evidence="2" id="KW-0472">Membrane</keyword>
<accession>A0A433SF99</accession>
<feature type="domain" description="TraD/TraG TraM recognition site" evidence="4">
    <location>
        <begin position="501"/>
        <end position="630"/>
    </location>
</feature>
<dbReference type="Proteomes" id="UP000286947">
    <property type="component" value="Unassembled WGS sequence"/>
</dbReference>
<dbReference type="Pfam" id="PF10412">
    <property type="entry name" value="TrwB_AAD_bind"/>
    <property type="match status" value="1"/>
</dbReference>
<keyword evidence="6" id="KW-1185">Reference proteome</keyword>
<feature type="compositionally biased region" description="Basic and acidic residues" evidence="1">
    <location>
        <begin position="728"/>
        <end position="739"/>
    </location>
</feature>
<evidence type="ECO:0000259" key="3">
    <source>
        <dbReference type="Pfam" id="PF10412"/>
    </source>
</evidence>
<name>A0A433SF99_9BURK</name>
<dbReference type="RefSeq" id="WP_126979438.1">
    <property type="nucleotide sequence ID" value="NZ_PQSP01000002.1"/>
</dbReference>
<dbReference type="AlphaFoldDB" id="A0A433SF99"/>
<organism evidence="5 6">
    <name type="scientific">Saezia sanguinis</name>
    <dbReference type="NCBI Taxonomy" id="1965230"/>
    <lineage>
        <taxon>Bacteria</taxon>
        <taxon>Pseudomonadati</taxon>
        <taxon>Pseudomonadota</taxon>
        <taxon>Betaproteobacteria</taxon>
        <taxon>Burkholderiales</taxon>
        <taxon>Saeziaceae</taxon>
        <taxon>Saezia</taxon>
    </lineage>
</organism>
<feature type="region of interest" description="Disordered" evidence="1">
    <location>
        <begin position="714"/>
        <end position="751"/>
    </location>
</feature>
<dbReference type="CDD" id="cd01127">
    <property type="entry name" value="TrwB_TraG_TraD_VirD4"/>
    <property type="match status" value="2"/>
</dbReference>
<protein>
    <recommendedName>
        <fullName evidence="7">TraD/TraG TraM recognition site domain-containing protein</fullName>
    </recommendedName>
</protein>
<dbReference type="InterPro" id="IPR019476">
    <property type="entry name" value="T4SS_TraD_DNA-bd"/>
</dbReference>
<dbReference type="InterPro" id="IPR022503">
    <property type="entry name" value="Conj_coupling_TraG/TraD_PFGI-1"/>
</dbReference>
<comment type="caution">
    <text evidence="5">The sequence shown here is derived from an EMBL/GenBank/DDBJ whole genome shotgun (WGS) entry which is preliminary data.</text>
</comment>
<reference evidence="5 6" key="1">
    <citation type="submission" date="2018-01" db="EMBL/GenBank/DDBJ databases">
        <title>Saezia sanguinis gen. nov., sp. nov., in the order Burkholderiales isolated from human blood.</title>
        <authorList>
            <person name="Medina-Pascual M.J."/>
            <person name="Valdezate S."/>
            <person name="Monzon S."/>
            <person name="Cuesta I."/>
            <person name="Carrasco G."/>
            <person name="Villalon P."/>
            <person name="Saez-Nieto J.A."/>
        </authorList>
    </citation>
    <scope>NUCLEOTIDE SEQUENCE [LARGE SCALE GENOMIC DNA]</scope>
    <source>
        <strain evidence="5 6">CNM695-12</strain>
    </source>
</reference>
<dbReference type="InterPro" id="IPR027417">
    <property type="entry name" value="P-loop_NTPase"/>
</dbReference>
<dbReference type="InterPro" id="IPR022458">
    <property type="entry name" value="Conjugative_coupling_TraG/TraD"/>
</dbReference>
<gene>
    <name evidence="5" type="ORF">CUZ56_01366</name>
</gene>
<evidence type="ECO:0008006" key="7">
    <source>
        <dbReference type="Google" id="ProtNLM"/>
    </source>
</evidence>
<evidence type="ECO:0000259" key="4">
    <source>
        <dbReference type="Pfam" id="PF12696"/>
    </source>
</evidence>
<evidence type="ECO:0000313" key="6">
    <source>
        <dbReference type="Proteomes" id="UP000286947"/>
    </source>
</evidence>
<keyword evidence="2" id="KW-0812">Transmembrane</keyword>
<dbReference type="OrthoDB" id="7817736at2"/>
<feature type="domain" description="Type IV secretion system coupling protein TraD DNA-binding" evidence="3">
    <location>
        <begin position="181"/>
        <end position="228"/>
    </location>
</feature>
<dbReference type="Gene3D" id="3.40.50.300">
    <property type="entry name" value="P-loop containing nucleotide triphosphate hydrolases"/>
    <property type="match status" value="2"/>
</dbReference>